<protein>
    <recommendedName>
        <fullName evidence="3">BTB domain-containing protein</fullName>
    </recommendedName>
</protein>
<keyword evidence="2" id="KW-1185">Reference proteome</keyword>
<proteinExistence type="predicted"/>
<dbReference type="Proteomes" id="UP000297777">
    <property type="component" value="Unassembled WGS sequence"/>
</dbReference>
<name>A0A4Z1EWL3_9HELO</name>
<evidence type="ECO:0000313" key="1">
    <source>
        <dbReference type="EMBL" id="TGO15880.1"/>
    </source>
</evidence>
<sequence>MSPKEGEFKIVTSRKKRSDPVVLVVGPEKEVFAISQALLVDSIEYFRIAFLRGGFKESIEKEMYLEEEKPGAIRLLIGWLKKSKVKLDFTSQTFRNFWKLRISADKWCCEKLANDVSDVILALRGSTIPFEHRNSWKLSNEDISAIWQLSLPNSSMRKLCIQCLAWEFREDLDNPRNGNVIGFLIINRLRSIVDVPDYIAEDIQAEFNLRKPCDFQHEYNTSWHEKRDRDRCDFHDHRVSQANCEEVRYIVDTATILNIAGFVIRKPKVEQAWNDPSIGKEEGRDNVCPGYKLGGKYRK</sequence>
<dbReference type="AlphaFoldDB" id="A0A4Z1EWL3"/>
<accession>A0A4Z1EWL3</accession>
<evidence type="ECO:0008006" key="3">
    <source>
        <dbReference type="Google" id="ProtNLM"/>
    </source>
</evidence>
<dbReference type="Gene3D" id="3.30.710.10">
    <property type="entry name" value="Potassium Channel Kv1.1, Chain A"/>
    <property type="match status" value="1"/>
</dbReference>
<gene>
    <name evidence="1" type="ORF">BTUL_0034g00010</name>
</gene>
<dbReference type="OrthoDB" id="3504379at2759"/>
<dbReference type="InterPro" id="IPR011333">
    <property type="entry name" value="SKP1/BTB/POZ_sf"/>
</dbReference>
<reference evidence="1 2" key="1">
    <citation type="submission" date="2017-12" db="EMBL/GenBank/DDBJ databases">
        <title>Comparative genomics of Botrytis spp.</title>
        <authorList>
            <person name="Valero-Jimenez C.A."/>
            <person name="Tapia P."/>
            <person name="Veloso J."/>
            <person name="Silva-Moreno E."/>
            <person name="Staats M."/>
            <person name="Valdes J.H."/>
            <person name="Van Kan J.A.L."/>
        </authorList>
    </citation>
    <scope>NUCLEOTIDE SEQUENCE [LARGE SCALE GENOMIC DNA]</scope>
    <source>
        <strain evidence="1 2">Bt9001</strain>
    </source>
</reference>
<organism evidence="1 2">
    <name type="scientific">Botrytis tulipae</name>
    <dbReference type="NCBI Taxonomy" id="87230"/>
    <lineage>
        <taxon>Eukaryota</taxon>
        <taxon>Fungi</taxon>
        <taxon>Dikarya</taxon>
        <taxon>Ascomycota</taxon>
        <taxon>Pezizomycotina</taxon>
        <taxon>Leotiomycetes</taxon>
        <taxon>Helotiales</taxon>
        <taxon>Sclerotiniaceae</taxon>
        <taxon>Botrytis</taxon>
    </lineage>
</organism>
<comment type="caution">
    <text evidence="1">The sequence shown here is derived from an EMBL/GenBank/DDBJ whole genome shotgun (WGS) entry which is preliminary data.</text>
</comment>
<dbReference type="EMBL" id="PQXH01000034">
    <property type="protein sequence ID" value="TGO15880.1"/>
    <property type="molecule type" value="Genomic_DNA"/>
</dbReference>
<evidence type="ECO:0000313" key="2">
    <source>
        <dbReference type="Proteomes" id="UP000297777"/>
    </source>
</evidence>